<feature type="region of interest" description="Disordered" evidence="1">
    <location>
        <begin position="251"/>
        <end position="307"/>
    </location>
</feature>
<feature type="region of interest" description="Disordered" evidence="1">
    <location>
        <begin position="912"/>
        <end position="1040"/>
    </location>
</feature>
<feature type="compositionally biased region" description="Basic and acidic residues" evidence="1">
    <location>
        <begin position="451"/>
        <end position="466"/>
    </location>
</feature>
<keyword evidence="2" id="KW-0472">Membrane</keyword>
<feature type="compositionally biased region" description="Basic and acidic residues" evidence="1">
    <location>
        <begin position="920"/>
        <end position="930"/>
    </location>
</feature>
<evidence type="ECO:0000256" key="2">
    <source>
        <dbReference type="SAM" id="Phobius"/>
    </source>
</evidence>
<gene>
    <name evidence="3" type="ORF">TEOVI_000625400</name>
</gene>
<dbReference type="Proteomes" id="UP000195570">
    <property type="component" value="Unassembled WGS sequence"/>
</dbReference>
<feature type="region of interest" description="Disordered" evidence="1">
    <location>
        <begin position="554"/>
        <end position="615"/>
    </location>
</feature>
<sequence length="1106" mass="119997">MSPSSLTLRYVLPCHSCTSCDEATVADRVSLLDTPSVPVITWTTPSEFLTAVKATVPVDSAKHNGSLAVGEDGLGLHLLSADSAGAAAGDGEAGPRVIQLTLDWVLALPCVSDDAEGNSGVELHVLRTNRLDFLVQTWSAVTSHIVRLTTWPRMEVSFFPSGFPCEIVSGMINGSEPSYYEVRACIPIRLVLSPTPEGTKERKNGDRGSVSEMLEEFASTKRMYAHQLRALIHDAAFSCISSNPTSFCGFDEAPSSGRGTDTASPGESVKEEEAVSSASTNQQSGGGVSAGKEPKGPQQVLPRVFHSIPPPPVPVALNICLTHHGEDGEVPTEGDDQRERDVVLFVHTVVRAVRPRSGASPRLRPRRIALDALVNLFPERFAVHGVSDVAVAEVNVEDLSCMWVPFNDTTIGGDVLALSAEEYFSFHGRQDSEASGQASPRGNGSKMQHNPYDRMRVSPADVDPHGRKTAPQPCFGWGRGMCFNGGGPGRPFTFNPALCGTFQCFPWTPSFALRKGRTASAGAAETSEVRDVVRSSWTGVSSWKNVTPGLSCSWRGESSGSRRGGKSGSLRSGASEAPWAPWAAETPDDVSVKVPPQAEETSAVSASPQDDNEVMDLSDSRQMILEWADSIGLSRRRTANLAQQLERLGEQFASISLQHCVTTDGADKRKKGRGGRNGQKAVDAGAPEEDSDAVHLVEGLIGASMRPHGSISEEVLRFAARLLGGAKQCEEDYGSVDECAKEAFDMIQKLDQDLRATALEVQRTQKDIRKTLSGILTPKGERKAKVETPNLFYPAIKALNPEQSHRTELFGIGAPSGLSRSGDILTLLRFKKGDYEVAEQSVMTVSDKLRKAEVWCAAQLEQMQLVVKLYKDILVPCLDARVATKRDEERKRSKLIVDWAVSIAIVLESQRSAESQESNGVERHEDEHLSHKGPRGAASTEKPLRLSNGKPLLNGGSNGRAHEGQAEPLKTHDATTRSEGKGLEASSERPAKVERPVKAERPAKTERPMKADRVAPPVTETTRDLHRSTSPKRKRKAPAVVAQPWSLMTVTPAPVVTTQRRGSRYRRFLWRLARFSQVDRLRRNAYLLALLASVAVAYLVVVFLYG</sequence>
<feature type="compositionally biased region" description="Polar residues" evidence="1">
    <location>
        <begin position="433"/>
        <end position="448"/>
    </location>
</feature>
<organism evidence="3 4">
    <name type="scientific">Trypanosoma equiperdum</name>
    <dbReference type="NCBI Taxonomy" id="5694"/>
    <lineage>
        <taxon>Eukaryota</taxon>
        <taxon>Discoba</taxon>
        <taxon>Euglenozoa</taxon>
        <taxon>Kinetoplastea</taxon>
        <taxon>Metakinetoplastina</taxon>
        <taxon>Trypanosomatida</taxon>
        <taxon>Trypanosomatidae</taxon>
        <taxon>Trypanosoma</taxon>
    </lineage>
</organism>
<feature type="region of interest" description="Disordered" evidence="1">
    <location>
        <begin position="429"/>
        <end position="470"/>
    </location>
</feature>
<reference evidence="3" key="1">
    <citation type="submission" date="2016-09" db="EMBL/GenBank/DDBJ databases">
        <authorList>
            <person name="Hebert L."/>
            <person name="Moumen B."/>
        </authorList>
    </citation>
    <scope>NUCLEOTIDE SEQUENCE [LARGE SCALE GENOMIC DNA]</scope>
    <source>
        <strain evidence="3">OVI</strain>
    </source>
</reference>
<keyword evidence="2" id="KW-1133">Transmembrane helix</keyword>
<proteinExistence type="predicted"/>
<dbReference type="AlphaFoldDB" id="A0A1G4I2G3"/>
<feature type="compositionally biased region" description="Polar residues" evidence="1">
    <location>
        <begin position="599"/>
        <end position="609"/>
    </location>
</feature>
<feature type="compositionally biased region" description="Basic and acidic residues" evidence="1">
    <location>
        <begin position="960"/>
        <end position="1013"/>
    </location>
</feature>
<dbReference type="RefSeq" id="XP_067077492.1">
    <property type="nucleotide sequence ID" value="XM_067221391.1"/>
</dbReference>
<comment type="caution">
    <text evidence="3">The sequence shown here is derived from an EMBL/GenBank/DDBJ whole genome shotgun (WGS) entry which is preliminary data.</text>
</comment>
<keyword evidence="4" id="KW-1185">Reference proteome</keyword>
<keyword evidence="2" id="KW-0812">Transmembrane</keyword>
<feature type="region of interest" description="Disordered" evidence="1">
    <location>
        <begin position="663"/>
        <end position="690"/>
    </location>
</feature>
<name>A0A1G4I2G3_TRYEQ</name>
<dbReference type="EMBL" id="CZPT02000472">
    <property type="protein sequence ID" value="SCU65986.1"/>
    <property type="molecule type" value="Genomic_DNA"/>
</dbReference>
<feature type="transmembrane region" description="Helical" evidence="2">
    <location>
        <begin position="1085"/>
        <end position="1105"/>
    </location>
</feature>
<dbReference type="GeneID" id="92380193"/>
<dbReference type="VEuPathDB" id="TriTrypDB:TEOVI_000625400"/>
<protein>
    <submittedName>
        <fullName evidence="3">Uncharacterized protein</fullName>
    </submittedName>
</protein>
<evidence type="ECO:0000256" key="1">
    <source>
        <dbReference type="SAM" id="MobiDB-lite"/>
    </source>
</evidence>
<evidence type="ECO:0000313" key="4">
    <source>
        <dbReference type="Proteomes" id="UP000195570"/>
    </source>
</evidence>
<accession>A0A1G4I2G3</accession>
<feature type="compositionally biased region" description="Low complexity" evidence="1">
    <location>
        <begin position="568"/>
        <end position="585"/>
    </location>
</feature>
<evidence type="ECO:0000313" key="3">
    <source>
        <dbReference type="EMBL" id="SCU65986.1"/>
    </source>
</evidence>